<accession>A0A7J5B7E8</accession>
<dbReference type="Pfam" id="PF21882">
    <property type="entry name" value="Gp53-like_C"/>
    <property type="match status" value="1"/>
</dbReference>
<comment type="caution">
    <text evidence="2">The sequence shown here is derived from an EMBL/GenBank/DDBJ whole genome shotgun (WGS) entry which is preliminary data.</text>
</comment>
<keyword evidence="3" id="KW-1185">Reference proteome</keyword>
<dbReference type="InterPro" id="IPR054075">
    <property type="entry name" value="Gp53-like_C"/>
</dbReference>
<evidence type="ECO:0000313" key="2">
    <source>
        <dbReference type="EMBL" id="KAB1639873.1"/>
    </source>
</evidence>
<feature type="domain" description="Putative tail fiber protein gp53-like C-terminal" evidence="1">
    <location>
        <begin position="114"/>
        <end position="200"/>
    </location>
</feature>
<reference evidence="2 3" key="1">
    <citation type="submission" date="2019-09" db="EMBL/GenBank/DDBJ databases">
        <title>Phylogeny of genus Pseudoclavibacter and closely related genus.</title>
        <authorList>
            <person name="Li Y."/>
        </authorList>
    </citation>
    <scope>NUCLEOTIDE SEQUENCE [LARGE SCALE GENOMIC DNA]</scope>
    <source>
        <strain evidence="2 3">THG-MD12</strain>
    </source>
</reference>
<proteinExistence type="predicted"/>
<dbReference type="Gene3D" id="2.60.40.3940">
    <property type="match status" value="1"/>
</dbReference>
<name>A0A7J5B7E8_9MICO</name>
<sequence>MAVNSYGPKGRRIFDGNRSPDTAVDLTELGIAIAQNGNRKTGTRLERLALTDNPSAENQRWEGLEFYQTDGSDAGSWIFTGGEWKRQRLDFRYQQDGDLPPDTPRPPVIQAANELIVQSGDWRFATVPQTETGGEYSPWKNFDVEFPNGCLAVQFSPYNVGDLPPGVPYLYRKNKAGFMLRYPGFVGIRHRAVNWIAFGY</sequence>
<dbReference type="Proteomes" id="UP000490386">
    <property type="component" value="Unassembled WGS sequence"/>
</dbReference>
<evidence type="ECO:0000259" key="1">
    <source>
        <dbReference type="Pfam" id="PF21882"/>
    </source>
</evidence>
<evidence type="ECO:0000313" key="3">
    <source>
        <dbReference type="Proteomes" id="UP000490386"/>
    </source>
</evidence>
<protein>
    <recommendedName>
        <fullName evidence="1">Putative tail fiber protein gp53-like C-terminal domain-containing protein</fullName>
    </recommendedName>
</protein>
<dbReference type="EMBL" id="WBJX01000001">
    <property type="protein sequence ID" value="KAB1639873.1"/>
    <property type="molecule type" value="Genomic_DNA"/>
</dbReference>
<organism evidence="2 3">
    <name type="scientific">Pseudoclavibacter terrae</name>
    <dbReference type="NCBI Taxonomy" id="1530195"/>
    <lineage>
        <taxon>Bacteria</taxon>
        <taxon>Bacillati</taxon>
        <taxon>Actinomycetota</taxon>
        <taxon>Actinomycetes</taxon>
        <taxon>Micrococcales</taxon>
        <taxon>Microbacteriaceae</taxon>
        <taxon>Pseudoclavibacter</taxon>
    </lineage>
</organism>
<gene>
    <name evidence="2" type="ORF">F8O03_06070</name>
</gene>
<dbReference type="RefSeq" id="WP_151423014.1">
    <property type="nucleotide sequence ID" value="NZ_WBJX01000001.1"/>
</dbReference>
<dbReference type="AlphaFoldDB" id="A0A7J5B7E8"/>